<dbReference type="NCBIfam" id="NF002543">
    <property type="entry name" value="PRK02101.1-4"/>
    <property type="match status" value="1"/>
</dbReference>
<comment type="similarity">
    <text evidence="1">Belongs to the UPF0246 family.</text>
</comment>
<dbReference type="HAMAP" id="MF_00652">
    <property type="entry name" value="UPF0246"/>
    <property type="match status" value="1"/>
</dbReference>
<proteinExistence type="inferred from homology"/>
<dbReference type="RefSeq" id="WP_120466883.1">
    <property type="nucleotide sequence ID" value="NZ_RAYQ01000002.1"/>
</dbReference>
<accession>A0A3A9B235</accession>
<reference evidence="2 3" key="1">
    <citation type="submission" date="2018-09" db="EMBL/GenBank/DDBJ databases">
        <title>Murine metabolic-syndrome-specific gut microbial biobank.</title>
        <authorList>
            <person name="Liu C."/>
        </authorList>
    </citation>
    <scope>NUCLEOTIDE SEQUENCE [LARGE SCALE GENOMIC DNA]</scope>
    <source>
        <strain evidence="2 3">0.1xD8-82</strain>
    </source>
</reference>
<dbReference type="GO" id="GO:0005829">
    <property type="term" value="C:cytosol"/>
    <property type="evidence" value="ECO:0007669"/>
    <property type="project" value="TreeGrafter"/>
</dbReference>
<dbReference type="PANTHER" id="PTHR30283">
    <property type="entry name" value="PEROXIDE STRESS RESPONSE PROTEIN YAAA"/>
    <property type="match status" value="1"/>
</dbReference>
<evidence type="ECO:0000313" key="3">
    <source>
        <dbReference type="Proteomes" id="UP000280696"/>
    </source>
</evidence>
<dbReference type="AlphaFoldDB" id="A0A3A9B235"/>
<dbReference type="OrthoDB" id="9777133at2"/>
<dbReference type="Pfam" id="PF03883">
    <property type="entry name" value="H2O2_YaaD"/>
    <property type="match status" value="1"/>
</dbReference>
<dbReference type="Proteomes" id="UP000280696">
    <property type="component" value="Unassembled WGS sequence"/>
</dbReference>
<organism evidence="2 3">
    <name type="scientific">Parablautia intestinalis</name>
    <dbReference type="NCBI Taxonomy" id="2320100"/>
    <lineage>
        <taxon>Bacteria</taxon>
        <taxon>Bacillati</taxon>
        <taxon>Bacillota</taxon>
        <taxon>Clostridia</taxon>
        <taxon>Lachnospirales</taxon>
        <taxon>Lachnospiraceae</taxon>
        <taxon>Parablautia</taxon>
    </lineage>
</organism>
<dbReference type="EMBL" id="RAYQ01000002">
    <property type="protein sequence ID" value="RKI93801.1"/>
    <property type="molecule type" value="Genomic_DNA"/>
</dbReference>
<sequence length="248" mass="28557">MKIIISPAKKMNTDTDTLPVSGMPEFIEDTKILMNAVKALTYEQAKELWKCNDKLARLNYERFQNMNPERALTPAVISYEGLQYQHMAPVIFTARALSYITEHLRILSGFYGLLKPFDGVVPYRLEMQAALSVNGSRNLYEFWSGRLYKSLTDKDRIIVNLASKEYAQCIEKYLMPGDQFITLEFGELLNGKVRQKGTLAKMARGEMVRFMAENQIEDLEGLKEFHALDFSFSEGLSCRDRYVFLRSI</sequence>
<dbReference type="PANTHER" id="PTHR30283:SF4">
    <property type="entry name" value="PEROXIDE STRESS RESISTANCE PROTEIN YAAA"/>
    <property type="match status" value="1"/>
</dbReference>
<dbReference type="GO" id="GO:0033194">
    <property type="term" value="P:response to hydroperoxide"/>
    <property type="evidence" value="ECO:0007669"/>
    <property type="project" value="TreeGrafter"/>
</dbReference>
<dbReference type="InterPro" id="IPR005583">
    <property type="entry name" value="YaaA"/>
</dbReference>
<protein>
    <recommendedName>
        <fullName evidence="1">UPF0246 protein D7V94_03265</fullName>
    </recommendedName>
</protein>
<evidence type="ECO:0000313" key="2">
    <source>
        <dbReference type="EMBL" id="RKI93801.1"/>
    </source>
</evidence>
<gene>
    <name evidence="2" type="primary">yaaA</name>
    <name evidence="2" type="ORF">D7V94_03265</name>
</gene>
<keyword evidence="3" id="KW-1185">Reference proteome</keyword>
<evidence type="ECO:0000256" key="1">
    <source>
        <dbReference type="HAMAP-Rule" id="MF_00652"/>
    </source>
</evidence>
<name>A0A3A9B235_9FIRM</name>
<comment type="caution">
    <text evidence="2">The sequence shown here is derived from an EMBL/GenBank/DDBJ whole genome shotgun (WGS) entry which is preliminary data.</text>
</comment>